<proteinExistence type="predicted"/>
<dbReference type="SUPFAM" id="SSF53474">
    <property type="entry name" value="alpha/beta-Hydrolases"/>
    <property type="match status" value="1"/>
</dbReference>
<dbReference type="Gene3D" id="3.40.50.1820">
    <property type="entry name" value="alpha/beta hydrolase"/>
    <property type="match status" value="1"/>
</dbReference>
<organism evidence="1">
    <name type="scientific">uncultured Dysgonomonas sp</name>
    <dbReference type="NCBI Taxonomy" id="206096"/>
    <lineage>
        <taxon>Bacteria</taxon>
        <taxon>Pseudomonadati</taxon>
        <taxon>Bacteroidota</taxon>
        <taxon>Bacteroidia</taxon>
        <taxon>Bacteroidales</taxon>
        <taxon>Dysgonomonadaceae</taxon>
        <taxon>Dysgonomonas</taxon>
        <taxon>environmental samples</taxon>
    </lineage>
</organism>
<gene>
    <name evidence="1" type="ORF">KL86DYS1_31703</name>
</gene>
<dbReference type="AlphaFoldDB" id="A0A212K7E3"/>
<dbReference type="EMBL" id="FLUM01000003">
    <property type="protein sequence ID" value="SBW07576.1"/>
    <property type="molecule type" value="Genomic_DNA"/>
</dbReference>
<protein>
    <submittedName>
        <fullName evidence="1">Uncharacterized protein</fullName>
    </submittedName>
</protein>
<sequence>MAQEKNKKKRSLLKIIWQSIVGTKKKDINVYFISGMCYNCSVFDKLKLPKGFKKKYIEWYIPRADESLNEYAHAMAGKIDTSHPFVLVGYSFGAVIMQEMDRFLKPIKSIIISSFKSEDEIPNLFRAVRRTNLAERVPMRVYSSTEFITNAFNRFVYNMPTSELEKVMTYTDPAYIKWAVKQITEWLPGSNHKNLYHIHGTLDQIFPYEHIKNAFPVEDGDHLMVLKKADVVSSILSGILLMKEEDK</sequence>
<accession>A0A212K7E3</accession>
<reference evidence="1" key="1">
    <citation type="submission" date="2016-04" db="EMBL/GenBank/DDBJ databases">
        <authorList>
            <person name="Evans L.H."/>
            <person name="Alamgir A."/>
            <person name="Owens N."/>
            <person name="Weber N.D."/>
            <person name="Virtaneva K."/>
            <person name="Barbian K."/>
            <person name="Babar A."/>
            <person name="Rosenke K."/>
        </authorList>
    </citation>
    <scope>NUCLEOTIDE SEQUENCE</scope>
    <source>
        <strain evidence="1">86-1</strain>
    </source>
</reference>
<name>A0A212K7E3_9BACT</name>
<dbReference type="InterPro" id="IPR029058">
    <property type="entry name" value="AB_hydrolase_fold"/>
</dbReference>
<evidence type="ECO:0000313" key="1">
    <source>
        <dbReference type="EMBL" id="SBW07576.1"/>
    </source>
</evidence>